<dbReference type="Gene3D" id="3.40.50.2300">
    <property type="match status" value="1"/>
</dbReference>
<keyword evidence="1" id="KW-0059">Arsenical resistance</keyword>
<dbReference type="SUPFAM" id="SSF52788">
    <property type="entry name" value="Phosphotyrosine protein phosphatases I"/>
    <property type="match status" value="1"/>
</dbReference>
<dbReference type="InterPro" id="IPR036196">
    <property type="entry name" value="Ptyr_pPase_sf"/>
</dbReference>
<sequence length="127" mass="14440">MKKVLFVCVKNAARSVIAEAVFNSIAKKWIAESAGIESSESVDKKVREMLEMKGLKAKDKPRRIDELNLDDYDLIVTVCDEACILIPNKRVISWKIEDPVGKGDEVYERVFREIAEKVKDLVRELDG</sequence>
<dbReference type="SMART" id="SM00226">
    <property type="entry name" value="LMWPc"/>
    <property type="match status" value="1"/>
</dbReference>
<dbReference type="InterPro" id="IPR023485">
    <property type="entry name" value="Ptyr_pPase"/>
</dbReference>
<dbReference type="EMBL" id="DTPI01000023">
    <property type="protein sequence ID" value="HGE66193.1"/>
    <property type="molecule type" value="Genomic_DNA"/>
</dbReference>
<gene>
    <name evidence="3" type="ORF">ENX77_03580</name>
</gene>
<reference evidence="3" key="1">
    <citation type="journal article" date="2020" name="mSystems">
        <title>Genome- and Community-Level Interaction Insights into Carbon Utilization and Element Cycling Functions of Hydrothermarchaeota in Hydrothermal Sediment.</title>
        <authorList>
            <person name="Zhou Z."/>
            <person name="Liu Y."/>
            <person name="Xu W."/>
            <person name="Pan J."/>
            <person name="Luo Z.H."/>
            <person name="Li M."/>
        </authorList>
    </citation>
    <scope>NUCLEOTIDE SEQUENCE [LARGE SCALE GENOMIC DNA]</scope>
    <source>
        <strain evidence="3">SpSt-97</strain>
    </source>
</reference>
<accession>A0A7C3UKC2</accession>
<dbReference type="PANTHER" id="PTHR43428">
    <property type="entry name" value="ARSENATE REDUCTASE"/>
    <property type="match status" value="1"/>
</dbReference>
<dbReference type="GO" id="GO:0046685">
    <property type="term" value="P:response to arsenic-containing substance"/>
    <property type="evidence" value="ECO:0007669"/>
    <property type="project" value="UniProtKB-KW"/>
</dbReference>
<dbReference type="Pfam" id="PF01451">
    <property type="entry name" value="LMWPc"/>
    <property type="match status" value="1"/>
</dbReference>
<evidence type="ECO:0000256" key="1">
    <source>
        <dbReference type="ARBA" id="ARBA00022849"/>
    </source>
</evidence>
<dbReference type="PANTHER" id="PTHR43428:SF1">
    <property type="entry name" value="ARSENATE REDUCTASE"/>
    <property type="match status" value="1"/>
</dbReference>
<name>A0A7C3UKC2_9EURY</name>
<comment type="caution">
    <text evidence="3">The sequence shown here is derived from an EMBL/GenBank/DDBJ whole genome shotgun (WGS) entry which is preliminary data.</text>
</comment>
<evidence type="ECO:0000313" key="3">
    <source>
        <dbReference type="EMBL" id="HGE66193.1"/>
    </source>
</evidence>
<feature type="domain" description="Phosphotyrosine protein phosphatase I" evidence="2">
    <location>
        <begin position="2"/>
        <end position="124"/>
    </location>
</feature>
<organism evidence="3">
    <name type="scientific">Geoglobus ahangari</name>
    <dbReference type="NCBI Taxonomy" id="113653"/>
    <lineage>
        <taxon>Archaea</taxon>
        <taxon>Methanobacteriati</taxon>
        <taxon>Methanobacteriota</taxon>
        <taxon>Archaeoglobi</taxon>
        <taxon>Archaeoglobales</taxon>
        <taxon>Archaeoglobaceae</taxon>
        <taxon>Geoglobus</taxon>
    </lineage>
</organism>
<proteinExistence type="predicted"/>
<dbReference type="AlphaFoldDB" id="A0A7C3UKC2"/>
<protein>
    <submittedName>
        <fullName evidence="3">Low molecular weight phosphatase family protein</fullName>
    </submittedName>
</protein>
<evidence type="ECO:0000259" key="2">
    <source>
        <dbReference type="SMART" id="SM00226"/>
    </source>
</evidence>